<dbReference type="InterPro" id="IPR016152">
    <property type="entry name" value="PTrfase/Anion_transptr"/>
</dbReference>
<comment type="caution">
    <text evidence="3">The sequence shown here is derived from an EMBL/GenBank/DDBJ whole genome shotgun (WGS) entry which is preliminary data.</text>
</comment>
<dbReference type="GO" id="GO:0005886">
    <property type="term" value="C:plasma membrane"/>
    <property type="evidence" value="ECO:0007669"/>
    <property type="project" value="TreeGrafter"/>
</dbReference>
<evidence type="ECO:0000313" key="4">
    <source>
        <dbReference type="Proteomes" id="UP001279410"/>
    </source>
</evidence>
<dbReference type="InterPro" id="IPR013769">
    <property type="entry name" value="Band3_cytoplasmic_dom"/>
</dbReference>
<dbReference type="InterPro" id="IPR003020">
    <property type="entry name" value="HCO3_transpt_euk"/>
</dbReference>
<organism evidence="3 4">
    <name type="scientific">Lates japonicus</name>
    <name type="common">Japanese lates</name>
    <dbReference type="NCBI Taxonomy" id="270547"/>
    <lineage>
        <taxon>Eukaryota</taxon>
        <taxon>Metazoa</taxon>
        <taxon>Chordata</taxon>
        <taxon>Craniata</taxon>
        <taxon>Vertebrata</taxon>
        <taxon>Euteleostomi</taxon>
        <taxon>Actinopterygii</taxon>
        <taxon>Neopterygii</taxon>
        <taxon>Teleostei</taxon>
        <taxon>Neoteleostei</taxon>
        <taxon>Acanthomorphata</taxon>
        <taxon>Carangaria</taxon>
        <taxon>Carangaria incertae sedis</taxon>
        <taxon>Centropomidae</taxon>
        <taxon>Lates</taxon>
    </lineage>
</organism>
<dbReference type="Proteomes" id="UP001279410">
    <property type="component" value="Unassembled WGS sequence"/>
</dbReference>
<dbReference type="EMBL" id="BRZM01000011">
    <property type="protein sequence ID" value="GLD51539.1"/>
    <property type="molecule type" value="Genomic_DNA"/>
</dbReference>
<feature type="compositionally biased region" description="Basic and acidic residues" evidence="1">
    <location>
        <begin position="42"/>
        <end position="52"/>
    </location>
</feature>
<dbReference type="GO" id="GO:0005452">
    <property type="term" value="F:solute:inorganic anion antiporter activity"/>
    <property type="evidence" value="ECO:0007669"/>
    <property type="project" value="InterPro"/>
</dbReference>
<feature type="compositionally biased region" description="Basic residues" evidence="1">
    <location>
        <begin position="98"/>
        <end position="119"/>
    </location>
</feature>
<dbReference type="GO" id="GO:0008509">
    <property type="term" value="F:monoatomic anion transmembrane transporter activity"/>
    <property type="evidence" value="ECO:0007669"/>
    <property type="project" value="InterPro"/>
</dbReference>
<feature type="region of interest" description="Disordered" evidence="1">
    <location>
        <begin position="214"/>
        <end position="236"/>
    </location>
</feature>
<keyword evidence="4" id="KW-1185">Reference proteome</keyword>
<dbReference type="GO" id="GO:0051453">
    <property type="term" value="P:regulation of intracellular pH"/>
    <property type="evidence" value="ECO:0007669"/>
    <property type="project" value="TreeGrafter"/>
</dbReference>
<evidence type="ECO:0000313" key="3">
    <source>
        <dbReference type="EMBL" id="GLD51539.1"/>
    </source>
</evidence>
<proteinExistence type="predicted"/>
<dbReference type="GO" id="GO:0015701">
    <property type="term" value="P:bicarbonate transport"/>
    <property type="evidence" value="ECO:0007669"/>
    <property type="project" value="TreeGrafter"/>
</dbReference>
<feature type="region of interest" description="Disordered" evidence="1">
    <location>
        <begin position="1"/>
        <end position="66"/>
    </location>
</feature>
<feature type="region of interest" description="Disordered" evidence="1">
    <location>
        <begin position="85"/>
        <end position="143"/>
    </location>
</feature>
<evidence type="ECO:0000256" key="1">
    <source>
        <dbReference type="SAM" id="MobiDB-lite"/>
    </source>
</evidence>
<dbReference type="SUPFAM" id="SSF55804">
    <property type="entry name" value="Phoshotransferase/anion transport protein"/>
    <property type="match status" value="1"/>
</dbReference>
<feature type="compositionally biased region" description="Acidic residues" evidence="1">
    <location>
        <begin position="133"/>
        <end position="142"/>
    </location>
</feature>
<dbReference type="Pfam" id="PF07565">
    <property type="entry name" value="Band_3_cyto"/>
    <property type="match status" value="1"/>
</dbReference>
<sequence>MATGGHAPEIDVLINLQQVKVEEEDEEGSVEEQEEEEEEENWEKALSVERFGDIIGDSASTSGDRMGRHYTEKDFEYHRHTFHHTHHPLSTHLPLPQRLRKRVHSMDRRRKKKRKKKKTSLPPSDVTPTIHEVDEEEAESDTDGLGVVATPTELPDIQPQFSLGSQEDLEEPLPLTIFHMENEEHPLSKTAALTLIKGAAHNGGIDVLSHSDEVGGEEADFNSVPPGSDSSSSTMTRSWFRRKPVHHRLVGAQRSNYDLRERICIGSMTALETALYQQVPTDEAEAQMLASADLDDMKSHRFEDNPGVRRHLVKKSSRCQVTRTSNSSTPLCSLKKKKRAAEKKTHELFVELNELIVEKDHEMRWKERARWIKFEEDVEEDTDRWGKPHVASLSFRSLLELRRTITHGAILLDLEQNSLPGIAHLVVETMIISDQIRAEDRPSVLRALLLKHSHPSDFKHRFHRHHSSSSLHGSFNHNHIPDTNLPLVAEEQDEHQDNKGPVYDPKQDVFVSLFKSLHPLPPESHPAAARSMKLRQDSQRC</sequence>
<feature type="compositionally biased region" description="Acidic residues" evidence="1">
    <location>
        <begin position="22"/>
        <end position="41"/>
    </location>
</feature>
<gene>
    <name evidence="3" type="ORF">AKAME5_000457600</name>
</gene>
<feature type="compositionally biased region" description="Low complexity" evidence="1">
    <location>
        <begin position="223"/>
        <end position="236"/>
    </location>
</feature>
<accession>A0AAD3QZ96</accession>
<dbReference type="Gene3D" id="3.40.930.10">
    <property type="entry name" value="Mannitol-specific EII, Chain A"/>
    <property type="match status" value="1"/>
</dbReference>
<name>A0AAD3QZ96_LATJO</name>
<feature type="region of interest" description="Disordered" evidence="1">
    <location>
        <begin position="521"/>
        <end position="541"/>
    </location>
</feature>
<dbReference type="PANTHER" id="PTHR11453:SF15">
    <property type="entry name" value="ANION EXCHANGE PROTEIN 3"/>
    <property type="match status" value="1"/>
</dbReference>
<reference evidence="3" key="1">
    <citation type="submission" date="2022-08" db="EMBL/GenBank/DDBJ databases">
        <title>Genome sequencing of akame (Lates japonicus).</title>
        <authorList>
            <person name="Hashiguchi Y."/>
            <person name="Takahashi H."/>
        </authorList>
    </citation>
    <scope>NUCLEOTIDE SEQUENCE</scope>
    <source>
        <strain evidence="3">Kochi</strain>
    </source>
</reference>
<protein>
    <submittedName>
        <fullName evidence="3">Anion exchange protein 3-like isoform X1</fullName>
    </submittedName>
</protein>
<dbReference type="AlphaFoldDB" id="A0AAD3QZ96"/>
<feature type="domain" description="Band 3 cytoplasmic" evidence="2">
    <location>
        <begin position="346"/>
        <end position="494"/>
    </location>
</feature>
<evidence type="ECO:0000259" key="2">
    <source>
        <dbReference type="Pfam" id="PF07565"/>
    </source>
</evidence>
<dbReference type="PANTHER" id="PTHR11453">
    <property type="entry name" value="ANION EXCHANGE PROTEIN"/>
    <property type="match status" value="1"/>
</dbReference>